<evidence type="ECO:0000313" key="9">
    <source>
        <dbReference type="Proteomes" id="UP000298468"/>
    </source>
</evidence>
<proteinExistence type="inferred from homology"/>
<dbReference type="Gene3D" id="2.115.10.20">
    <property type="entry name" value="Glycosyl hydrolase domain, family 43"/>
    <property type="match status" value="1"/>
</dbReference>
<reference evidence="8 9" key="1">
    <citation type="submission" date="2019-03" db="EMBL/GenBank/DDBJ databases">
        <title>Genomics of glacier-inhabiting Cryobacterium strains.</title>
        <authorList>
            <person name="Liu Q."/>
            <person name="Xin Y.-H."/>
        </authorList>
    </citation>
    <scope>NUCLEOTIDE SEQUENCE [LARGE SCALE GENOMIC DNA]</scope>
    <source>
        <strain evidence="8 9">Sr59</strain>
    </source>
</reference>
<dbReference type="Pfam" id="PF00251">
    <property type="entry name" value="Glyco_hydro_32N"/>
    <property type="match status" value="1"/>
</dbReference>
<evidence type="ECO:0000256" key="5">
    <source>
        <dbReference type="SAM" id="SignalP"/>
    </source>
</evidence>
<feature type="signal peptide" evidence="5">
    <location>
        <begin position="1"/>
        <end position="35"/>
    </location>
</feature>
<evidence type="ECO:0000313" key="8">
    <source>
        <dbReference type="EMBL" id="TFD93424.1"/>
    </source>
</evidence>
<keyword evidence="3 4" id="KW-0326">Glycosidase</keyword>
<feature type="domain" description="Glycosyl hydrolase family 32 N-terminal" evidence="6">
    <location>
        <begin position="60"/>
        <end position="376"/>
    </location>
</feature>
<dbReference type="InterPro" id="IPR013148">
    <property type="entry name" value="Glyco_hydro_32_N"/>
</dbReference>
<feature type="chain" id="PRO_5039077189" evidence="5">
    <location>
        <begin position="36"/>
        <end position="681"/>
    </location>
</feature>
<comment type="similarity">
    <text evidence="1 4">Belongs to the glycosyl hydrolase 32 family.</text>
</comment>
<sequence length="681" mass="72805">MMTAPLVFPRPTRPLRRTAAIVIGALAVAALIPVAAPDSAPPDSAAPDSAASDGNRAQYHFTVPDHWKNDPQRPLYVNGEFNYYYLYNGDYDQKVGTAWRLATTTDNVMFADQGVVADKGTNANYDLWSGSAVLDSANTAGYGSDAIIMLVTQMDHPTPAQIANASGPQAQFLWYSTDGGLNFQPAGDTPVIANGGRTDFRDPKVIWDADRGRWVALIAEGQKIGFYTSPNLKDWTRASEYVNTGLGTLECPDLFQITADDGSTRWVMGISANGYATDEPNTLAYWTGTFDGTTFVPDVTAPQWLDHGFDWYGAVTWADPANAANDSRFAMAWMNNWSYPHVTPNWPADGFNGTDSIVREISLKRYGAGYSLVSQPVAALEDHATSVRNLGTFAVNGQLPLDYEGSAYQLEADISWADLDNVGLQLRSSADDSRHADVGVFDDFAYLNRGGTGNPDASGQKLESQVPFDPAATNVHLRILVDRTTVEVFVDDGRYVMSSQVFADSADTGINLFSSGGTATFSDVTITEFASVDQRPARVIGDFEGPTWGEGWTATGSFAGQGPSGSTAPGTVGSQVLDSYVGGGDAATGTVTSAPFTIDRSFLRFLIGGGAHPLGVEPATSVNLLVNGQPVRTATGNDDGTLRPVRWDLNDLAGQTAQLQVLDDATGAWGHLMVDQAVLSD</sequence>
<evidence type="ECO:0000259" key="7">
    <source>
        <dbReference type="Pfam" id="PF08244"/>
    </source>
</evidence>
<accession>A0A4R9BZS5</accession>
<organism evidence="8 9">
    <name type="scientific">Cryobacterium lactosi</name>
    <dbReference type="NCBI Taxonomy" id="1259202"/>
    <lineage>
        <taxon>Bacteria</taxon>
        <taxon>Bacillati</taxon>
        <taxon>Actinomycetota</taxon>
        <taxon>Actinomycetes</taxon>
        <taxon>Micrococcales</taxon>
        <taxon>Microbacteriaceae</taxon>
        <taxon>Cryobacterium</taxon>
    </lineage>
</organism>
<comment type="caution">
    <text evidence="8">The sequence shown here is derived from an EMBL/GenBank/DDBJ whole genome shotgun (WGS) entry which is preliminary data.</text>
</comment>
<protein>
    <submittedName>
        <fullName evidence="8">Glycoside hydrolase family 32 protein</fullName>
    </submittedName>
</protein>
<dbReference type="Proteomes" id="UP000298468">
    <property type="component" value="Unassembled WGS sequence"/>
</dbReference>
<dbReference type="InterPro" id="IPR013320">
    <property type="entry name" value="ConA-like_dom_sf"/>
</dbReference>
<feature type="domain" description="Glycosyl hydrolase family 32 C-terminal" evidence="7">
    <location>
        <begin position="395"/>
        <end position="527"/>
    </location>
</feature>
<gene>
    <name evidence="8" type="ORF">E3T61_04860</name>
</gene>
<keyword evidence="5" id="KW-0732">Signal</keyword>
<dbReference type="Pfam" id="PF08244">
    <property type="entry name" value="Glyco_hydro_32C"/>
    <property type="match status" value="1"/>
</dbReference>
<dbReference type="PANTHER" id="PTHR42800:SF1">
    <property type="entry name" value="EXOINULINASE INUD (AFU_ORTHOLOGUE AFUA_5G00480)"/>
    <property type="match status" value="1"/>
</dbReference>
<dbReference type="EMBL" id="SOHM01000008">
    <property type="protein sequence ID" value="TFD93424.1"/>
    <property type="molecule type" value="Genomic_DNA"/>
</dbReference>
<evidence type="ECO:0000256" key="1">
    <source>
        <dbReference type="ARBA" id="ARBA00009902"/>
    </source>
</evidence>
<name>A0A4R9BZS5_9MICO</name>
<keyword evidence="2 4" id="KW-0378">Hydrolase</keyword>
<evidence type="ECO:0000256" key="4">
    <source>
        <dbReference type="RuleBase" id="RU362110"/>
    </source>
</evidence>
<dbReference type="InterPro" id="IPR013189">
    <property type="entry name" value="Glyco_hydro_32_C"/>
</dbReference>
<dbReference type="CDD" id="cd18622">
    <property type="entry name" value="GH32_Inu-like"/>
    <property type="match status" value="1"/>
</dbReference>
<dbReference type="GO" id="GO:0005987">
    <property type="term" value="P:sucrose catabolic process"/>
    <property type="evidence" value="ECO:0007669"/>
    <property type="project" value="TreeGrafter"/>
</dbReference>
<dbReference type="SUPFAM" id="SSF75005">
    <property type="entry name" value="Arabinanase/levansucrase/invertase"/>
    <property type="match status" value="1"/>
</dbReference>
<evidence type="ECO:0000256" key="3">
    <source>
        <dbReference type="ARBA" id="ARBA00023295"/>
    </source>
</evidence>
<keyword evidence="9" id="KW-1185">Reference proteome</keyword>
<dbReference type="PANTHER" id="PTHR42800">
    <property type="entry name" value="EXOINULINASE INUD (AFU_ORTHOLOGUE AFUA_5G00480)"/>
    <property type="match status" value="1"/>
</dbReference>
<evidence type="ECO:0000256" key="2">
    <source>
        <dbReference type="ARBA" id="ARBA00022801"/>
    </source>
</evidence>
<evidence type="ECO:0000259" key="6">
    <source>
        <dbReference type="Pfam" id="PF00251"/>
    </source>
</evidence>
<dbReference type="GO" id="GO:0004575">
    <property type="term" value="F:sucrose alpha-glucosidase activity"/>
    <property type="evidence" value="ECO:0007669"/>
    <property type="project" value="TreeGrafter"/>
</dbReference>
<dbReference type="GO" id="GO:0005737">
    <property type="term" value="C:cytoplasm"/>
    <property type="evidence" value="ECO:0007669"/>
    <property type="project" value="TreeGrafter"/>
</dbReference>
<dbReference type="InterPro" id="IPR023296">
    <property type="entry name" value="Glyco_hydro_beta-prop_sf"/>
</dbReference>
<dbReference type="Gene3D" id="2.60.120.560">
    <property type="entry name" value="Exo-inulinase, domain 1"/>
    <property type="match status" value="1"/>
</dbReference>
<dbReference type="AlphaFoldDB" id="A0A4R9BZS5"/>
<dbReference type="OrthoDB" id="9776657at2"/>
<dbReference type="InterPro" id="IPR001362">
    <property type="entry name" value="Glyco_hydro_32"/>
</dbReference>
<dbReference type="SMART" id="SM00640">
    <property type="entry name" value="Glyco_32"/>
    <property type="match status" value="1"/>
</dbReference>
<dbReference type="SUPFAM" id="SSF49899">
    <property type="entry name" value="Concanavalin A-like lectins/glucanases"/>
    <property type="match status" value="1"/>
</dbReference>